<evidence type="ECO:0000313" key="2">
    <source>
        <dbReference type="Proteomes" id="UP000076858"/>
    </source>
</evidence>
<evidence type="ECO:0000313" key="1">
    <source>
        <dbReference type="EMBL" id="KZS20977.1"/>
    </source>
</evidence>
<proteinExistence type="predicted"/>
<reference evidence="1 2" key="1">
    <citation type="submission" date="2016-03" db="EMBL/GenBank/DDBJ databases">
        <title>EvidentialGene: Evidence-directed Construction of Genes on Genomes.</title>
        <authorList>
            <person name="Gilbert D.G."/>
            <person name="Choi J.-H."/>
            <person name="Mockaitis K."/>
            <person name="Colbourne J."/>
            <person name="Pfrender M."/>
        </authorList>
    </citation>
    <scope>NUCLEOTIDE SEQUENCE [LARGE SCALE GENOMIC DNA]</scope>
    <source>
        <strain evidence="1 2">Xinb3</strain>
        <tissue evidence="1">Complete organism</tissue>
    </source>
</reference>
<dbReference type="EMBL" id="LRGB01000084">
    <property type="protein sequence ID" value="KZS20977.1"/>
    <property type="molecule type" value="Genomic_DNA"/>
</dbReference>
<keyword evidence="2" id="KW-1185">Reference proteome</keyword>
<accession>A0A162S329</accession>
<dbReference type="Proteomes" id="UP000076858">
    <property type="component" value="Unassembled WGS sequence"/>
</dbReference>
<sequence length="38" mass="4475">MYQADDQRSSRSECITSSRIVFVNADKQKQKDNSIRRL</sequence>
<gene>
    <name evidence="1" type="ORF">APZ42_012114</name>
</gene>
<name>A0A162S329_9CRUS</name>
<organism evidence="1 2">
    <name type="scientific">Daphnia magna</name>
    <dbReference type="NCBI Taxonomy" id="35525"/>
    <lineage>
        <taxon>Eukaryota</taxon>
        <taxon>Metazoa</taxon>
        <taxon>Ecdysozoa</taxon>
        <taxon>Arthropoda</taxon>
        <taxon>Crustacea</taxon>
        <taxon>Branchiopoda</taxon>
        <taxon>Diplostraca</taxon>
        <taxon>Cladocera</taxon>
        <taxon>Anomopoda</taxon>
        <taxon>Daphniidae</taxon>
        <taxon>Daphnia</taxon>
    </lineage>
</organism>
<comment type="caution">
    <text evidence="1">The sequence shown here is derived from an EMBL/GenBank/DDBJ whole genome shotgun (WGS) entry which is preliminary data.</text>
</comment>
<protein>
    <submittedName>
        <fullName evidence="1">Uncharacterized protein</fullName>
    </submittedName>
</protein>
<dbReference type="AlphaFoldDB" id="A0A162S329"/>